<proteinExistence type="inferred from homology"/>
<dbReference type="GO" id="GO:0005509">
    <property type="term" value="F:calcium ion binding"/>
    <property type="evidence" value="ECO:0007669"/>
    <property type="project" value="InterPro"/>
</dbReference>
<dbReference type="EMBL" id="CAMXCT010001775">
    <property type="protein sequence ID" value="CAI3992910.1"/>
    <property type="molecule type" value="Genomic_DNA"/>
</dbReference>
<evidence type="ECO:0000313" key="9">
    <source>
        <dbReference type="EMBL" id="CAL4780222.1"/>
    </source>
</evidence>
<protein>
    <submittedName>
        <fullName evidence="9">Serine/threonine-protein phosphatase T (PPT)</fullName>
    </submittedName>
</protein>
<keyword evidence="10" id="KW-1185">Reference proteome</keyword>
<dbReference type="InterPro" id="IPR006186">
    <property type="entry name" value="Ser/Thr-sp_prot-phosphatase"/>
</dbReference>
<reference evidence="9 10" key="2">
    <citation type="submission" date="2024-05" db="EMBL/GenBank/DDBJ databases">
        <authorList>
            <person name="Chen Y."/>
            <person name="Shah S."/>
            <person name="Dougan E. K."/>
            <person name="Thang M."/>
            <person name="Chan C."/>
        </authorList>
    </citation>
    <scope>NUCLEOTIDE SEQUENCE [LARGE SCALE GENOMIC DNA]</scope>
</reference>
<evidence type="ECO:0000259" key="7">
    <source>
        <dbReference type="PROSITE" id="PS50222"/>
    </source>
</evidence>
<dbReference type="PANTHER" id="PTHR45668">
    <property type="entry name" value="SERINE/THREONINE-PROTEIN PHOSPHATASE 5-RELATED"/>
    <property type="match status" value="1"/>
</dbReference>
<comment type="cofactor">
    <cofactor evidence="1">
        <name>Mn(2+)</name>
        <dbReference type="ChEBI" id="CHEBI:29035"/>
    </cofactor>
</comment>
<name>A0A9P1CJU4_9DINO</name>
<comment type="similarity">
    <text evidence="2">Belongs to the PPP phosphatase family.</text>
</comment>
<feature type="region of interest" description="Disordered" evidence="6">
    <location>
        <begin position="2165"/>
        <end position="2184"/>
    </location>
</feature>
<feature type="compositionally biased region" description="Polar residues" evidence="6">
    <location>
        <begin position="939"/>
        <end position="948"/>
    </location>
</feature>
<dbReference type="SUPFAM" id="SSF47473">
    <property type="entry name" value="EF-hand"/>
    <property type="match status" value="1"/>
</dbReference>
<dbReference type="EMBL" id="CAMXCT020001775">
    <property type="protein sequence ID" value="CAL1146285.1"/>
    <property type="molecule type" value="Genomic_DNA"/>
</dbReference>
<dbReference type="InterPro" id="IPR004843">
    <property type="entry name" value="Calcineurin-like_PHP"/>
</dbReference>
<gene>
    <name evidence="8" type="ORF">C1SCF055_LOCUS19703</name>
</gene>
<dbReference type="Gene3D" id="1.10.238.10">
    <property type="entry name" value="EF-hand"/>
    <property type="match status" value="2"/>
</dbReference>
<accession>A0A9P1CJU4</accession>
<sequence length="2971" mass="329897">MDDDQRSVSYVPSIGDEEEWVDLQDAEQTGDLIGGDMFEHHDGETFEHSLDFGISSFEPGRASELQQESTMPVGVELPVASLEPAPLTGNSWNSMLAHAFASNMNVAATLPLPWETGTMRDIFSDSVLPAFAPTIFDTTNLSQPDVARQSLPSDVLFADNCDAVRPAYMSAVRSLKDLDFVEGKKAQLTLATSKWLEILSIDWRCSSVGEQAASDMQADPSGDLAEQSLRAVFGVKSPSTLLKRAASLRQYVVWFQKECCASDTYVSPFPLTEHDVWRYFLHLREVRKESKKGFTVCSTFLETLRFCKYVIGMYWIDAILASKRLLGFAAVERQEKGPLCQAPSLEVEHLLKLHEILERGDNDVDRIGAGAFLCAIYARARWSDLRFIHHIKYDGYKRNATLDLYTSEHKTSSVGLRREQFLPLVIPSEGIVQTDWIGVFIDLCHRQGFDWTKVPYGPLLPAPKGNNDWCARPLSTSEAAAWLRKLLEGCQNVDKIRAHSMKVTLCVWAARAGFSKEHRATLSHHATALHGSDIVYSRDLQTAAIRKLQMLLKKVRIGLDPGAADERVREVTARFDAGFDSVVRTPVFNQQAPQTPLPPSDAVDAAGKTNVASGISEAAVVVERGLNQGQERTPTMMTECKTEDSDDSSAEYFTSAVPKPAYTEHAIKDAGASSLSQLAFAVGQPGQPISPQDVDQFLRGALGRDPSLAENAHVRRLAFEAQTLLVASLRQVVDSREDSAPKKIGAAERETRMTAIRAELGGLTIADENEPSHALLEKACQIHESNTLKYLEPSACTSRSQEVQGSSKTKELVFEGGSLVVKDKEDKLVAPTASEIQFLQAMTRRGIAFKFARLMSYEQHSSWVSFLLQAMQREAPPGYNKPSLHQVMLCDKAAFTRLGSSMGSVRQAADQSFPLGIKLLELRSDPMIALHLAPLARAQGSQQTTQRTGPYAMGPKATAPGNFDKKGKGKGKKGKTPPVPAEMRNKWHKTSNGEPLCFGYNTSKGCDLARDGERCSKGWHLCAEPRYVANQCYMIEVFSGTATLCSVAKQFGLDGSLALDKMRKKGAKATIFVFDILDPKDQELLYHWLESDLVAWVHIAPVCGTCSRARQIRNGGPRPLRSDTYPMGLPDLTSEERQRVDLANKMYVESCKLFQHCDSRRILVTMENPSSSIFWLTDPFLQLQLDMEVFHSDSQMCMMGGSRPKWTRLVANFASISELDIACDRQHAHQPWGKTMDAAGNEVYATSLEAEYPRRFCIAVVQCVLRQLQRQHLELPPNTLFDIKDEKMFEMQTARITALNQSRKSKLPPLMPDSASTGVFYVLRAADIPCALQAKLKQSVEVFTKTGATVFVPEHSRFLRRSATTSPFSTTGGVKVGDECFEVAFGLPWTFDTFTKKASQMGHPANFCKLVPSDIQSAIDFHVEHSLEEVAQYRLEWCKQWLKRAADLEVEEKAAAKKRHPSTSKKRLRLTREILQSLGYEDLEVLDLLQKGSTLAGEIEPSAVFQSAFKPCVATLQQLEDCAAKRNLLILGMTKSSGSAAMDEAVLKETQEELAKGWADGPWDLQSLEAGATISRRFALQQGEKVRMIDDYSISGVNDSCTINTKLDLHVVDTFVAAARAYFEQMSANGKDASLQAKTYDLKSAYRQIPIRSDHLKYGYFCIYNCEKGAVEIYRSRTLPFGATHSVYNFLRLARMIHFIAARGAKLVTTNFYDDFILASNGALRESAKNSMELIFLFTGWDFATEGKKSTTFSEICCALGVAFDLTKSCLGTLEIKNTESRIADLVQQLSEVDKQRRLNRPETLRLRGRLGFADGFLHGRLGALVLKRLVDHAYGSKSDVDDDLAGVLNMMKSRLLTAGPKTVSTQAVKEWLVFTDAAYDKESKDGGLGAVLVSASGDCAAWFSLKLDTSMCKVFGACDKETIIYELEMLAACLAFDVWSGFLRSSYSVHYGDNDSVRYALIRGTGLGTTAGTIMRLHLQTEVDVNSCLWFARVPTEANIADVPSRGETHPFLESKLDVSSTAANCLERFLVEVQEECLSLHLHQNNTMKLFVEDRIVMLVQRQCSQLPALFLLAGVWLATVTPACPSRFCRVSSVDDVLGRIGLKADGENTFQGIPGSVSSRSGSLKKVSATPPDKAVVRRLLQGLEAKSESDALRFSSKQRCALQSLSPSPTPPGRRSLRSLEGTSLSTPWAVVLDHLAEGQLTLDDAHYVFQRCCDGEDPLPCSLLLALAQAAKELIRREPMVLRLAVPREGRLVLLGDTHGHLKDVVHIWTAEGTPCKELVYIFNGDICDRGDSERRGGQRALQIWASVLAYKIALPSCIFVTRGNHEDRDYWPQYAAQGFSGEIEAKYSDRSEVNDLLDAFGELCDQLPLAAVVDDTCLVMHGGLPRCWEKGGPLEDLEGLERPLRIPENVDGRQKQLIYDATWADPQHEKGLGPNDRGGDAVSFGPDVTLAVLRSLNLQLFVRSHELPGRSGEEFSGRGFEWWHLAADGKHLPGAEALLLSVFTASDYCGCLEGNFGARMVWKDGHGFKLVEHQGWEAEQSLQNLTFDPADGLLSEGPLERSVIEAVVERKHELLAEFIASDSQKDWLLPVEDWESCCRKVLPQIPWKDLATKQSIVPLQSDQVNYMLFLTRYQVRFRHREGVHVSFHRRMAAQLFAGLLRANRSLRGTLEMLDPDGDGRVSAREFVQALRKVVANGGAVLPSQALALYRTAAEQGGNIRVEDFLGTLSLHFALTQPRATTPATDFVPQLLDDICRDILGEFNSPAMRIRQFFEEADVNKNGYLEPHEFTAALRQLPSCRARTEEEMAQLRRFVDLNGDDRINYPELLRALYVRAGHGAQALLEDSLEAVHRVLHFEFARPLRSLLRKLCPGRRCSRSEFRRALVSLNDASDASFRSTGTATLSEEQLSCLVDSIDVQLGEGEDEAHLDFEEFLDSFSIVDSLEDPEQLPEDEDDLLKKILEEV</sequence>
<evidence type="ECO:0000256" key="1">
    <source>
        <dbReference type="ARBA" id="ARBA00001936"/>
    </source>
</evidence>
<keyword evidence="5" id="KW-0464">Manganese</keyword>
<dbReference type="Pfam" id="PF13499">
    <property type="entry name" value="EF-hand_7"/>
    <property type="match status" value="1"/>
</dbReference>
<evidence type="ECO:0000256" key="5">
    <source>
        <dbReference type="ARBA" id="ARBA00023211"/>
    </source>
</evidence>
<dbReference type="SMART" id="SM00156">
    <property type="entry name" value="PP2Ac"/>
    <property type="match status" value="1"/>
</dbReference>
<evidence type="ECO:0000313" key="8">
    <source>
        <dbReference type="EMBL" id="CAI3992910.1"/>
    </source>
</evidence>
<dbReference type="PROSITE" id="PS50222">
    <property type="entry name" value="EF_HAND_2"/>
    <property type="match status" value="2"/>
</dbReference>
<dbReference type="PRINTS" id="PR00114">
    <property type="entry name" value="STPHPHTASE"/>
</dbReference>
<dbReference type="EMBL" id="CAMXCT030001775">
    <property type="protein sequence ID" value="CAL4780222.1"/>
    <property type="molecule type" value="Genomic_DNA"/>
</dbReference>
<evidence type="ECO:0000256" key="4">
    <source>
        <dbReference type="ARBA" id="ARBA00022837"/>
    </source>
</evidence>
<dbReference type="Pfam" id="PF00149">
    <property type="entry name" value="Metallophos"/>
    <property type="match status" value="1"/>
</dbReference>
<evidence type="ECO:0000256" key="3">
    <source>
        <dbReference type="ARBA" id="ARBA00022723"/>
    </source>
</evidence>
<dbReference type="InterPro" id="IPR043502">
    <property type="entry name" value="DNA/RNA_pol_sf"/>
</dbReference>
<evidence type="ECO:0000313" key="10">
    <source>
        <dbReference type="Proteomes" id="UP001152797"/>
    </source>
</evidence>
<dbReference type="InterPro" id="IPR051134">
    <property type="entry name" value="PPP_phosphatase"/>
</dbReference>
<dbReference type="PANTHER" id="PTHR45668:SF5">
    <property type="entry name" value="SERINE_THREONINE-PROTEIN PHOSPHATASE 5"/>
    <property type="match status" value="1"/>
</dbReference>
<keyword evidence="3" id="KW-0479">Metal-binding</keyword>
<keyword evidence="4" id="KW-0106">Calcium</keyword>
<dbReference type="Proteomes" id="UP001152797">
    <property type="component" value="Unassembled WGS sequence"/>
</dbReference>
<dbReference type="SUPFAM" id="SSF56672">
    <property type="entry name" value="DNA/RNA polymerases"/>
    <property type="match status" value="1"/>
</dbReference>
<reference evidence="8" key="1">
    <citation type="submission" date="2022-10" db="EMBL/GenBank/DDBJ databases">
        <authorList>
            <person name="Chen Y."/>
            <person name="Dougan E. K."/>
            <person name="Chan C."/>
            <person name="Rhodes N."/>
            <person name="Thang M."/>
        </authorList>
    </citation>
    <scope>NUCLEOTIDE SEQUENCE</scope>
</reference>
<feature type="region of interest" description="Disordered" evidence="6">
    <location>
        <begin position="939"/>
        <end position="986"/>
    </location>
</feature>
<dbReference type="GO" id="GO:0016787">
    <property type="term" value="F:hydrolase activity"/>
    <property type="evidence" value="ECO:0007669"/>
    <property type="project" value="InterPro"/>
</dbReference>
<dbReference type="CDD" id="cd00051">
    <property type="entry name" value="EFh"/>
    <property type="match status" value="1"/>
</dbReference>
<dbReference type="Gene3D" id="3.60.21.10">
    <property type="match status" value="1"/>
</dbReference>
<dbReference type="InterPro" id="IPR018247">
    <property type="entry name" value="EF_Hand_1_Ca_BS"/>
</dbReference>
<dbReference type="SMART" id="SM00054">
    <property type="entry name" value="EFh"/>
    <property type="match status" value="3"/>
</dbReference>
<dbReference type="InterPro" id="IPR002048">
    <property type="entry name" value="EF_hand_dom"/>
</dbReference>
<dbReference type="SUPFAM" id="SSF56300">
    <property type="entry name" value="Metallo-dependent phosphatases"/>
    <property type="match status" value="1"/>
</dbReference>
<dbReference type="InterPro" id="IPR011992">
    <property type="entry name" value="EF-hand-dom_pair"/>
</dbReference>
<comment type="caution">
    <text evidence="8">The sequence shown here is derived from an EMBL/GenBank/DDBJ whole genome shotgun (WGS) entry which is preliminary data.</text>
</comment>
<evidence type="ECO:0000256" key="2">
    <source>
        <dbReference type="ARBA" id="ARBA00008294"/>
    </source>
</evidence>
<dbReference type="OrthoDB" id="423713at2759"/>
<dbReference type="InterPro" id="IPR029052">
    <property type="entry name" value="Metallo-depent_PP-like"/>
</dbReference>
<dbReference type="PROSITE" id="PS00018">
    <property type="entry name" value="EF_HAND_1"/>
    <property type="match status" value="3"/>
</dbReference>
<feature type="domain" description="EF-hand" evidence="7">
    <location>
        <begin position="2668"/>
        <end position="2703"/>
    </location>
</feature>
<evidence type="ECO:0000256" key="6">
    <source>
        <dbReference type="SAM" id="MobiDB-lite"/>
    </source>
</evidence>
<organism evidence="8">
    <name type="scientific">Cladocopium goreaui</name>
    <dbReference type="NCBI Taxonomy" id="2562237"/>
    <lineage>
        <taxon>Eukaryota</taxon>
        <taxon>Sar</taxon>
        <taxon>Alveolata</taxon>
        <taxon>Dinophyceae</taxon>
        <taxon>Suessiales</taxon>
        <taxon>Symbiodiniaceae</taxon>
        <taxon>Cladocopium</taxon>
    </lineage>
</organism>
<feature type="domain" description="EF-hand" evidence="7">
    <location>
        <begin position="2771"/>
        <end position="2806"/>
    </location>
</feature>